<protein>
    <recommendedName>
        <fullName evidence="4">ABC-2 type transport system permease protein</fullName>
    </recommendedName>
</protein>
<comment type="caution">
    <text evidence="2">The sequence shown here is derived from an EMBL/GenBank/DDBJ whole genome shotgun (WGS) entry which is preliminary data.</text>
</comment>
<reference evidence="2 3" key="1">
    <citation type="submission" date="2019-09" db="EMBL/GenBank/DDBJ databases">
        <title>Mumia zhuanghuii sp. nov. isolated from the intestinal contents of plateau pika (Ochotona curzoniae) in the Qinghai-Tibet plateau of China.</title>
        <authorList>
            <person name="Tian Z."/>
        </authorList>
    </citation>
    <scope>NUCLEOTIDE SEQUENCE [LARGE SCALE GENOMIC DNA]</scope>
    <source>
        <strain evidence="3">350</strain>
    </source>
</reference>
<keyword evidence="1" id="KW-0812">Transmembrane</keyword>
<accession>A0A5Q6RXM8</accession>
<organism evidence="2 3">
    <name type="scientific">Mumia zhuanghuii</name>
    <dbReference type="NCBI Taxonomy" id="2585211"/>
    <lineage>
        <taxon>Bacteria</taxon>
        <taxon>Bacillati</taxon>
        <taxon>Actinomycetota</taxon>
        <taxon>Actinomycetes</taxon>
        <taxon>Propionibacteriales</taxon>
        <taxon>Nocardioidaceae</taxon>
        <taxon>Mumia</taxon>
    </lineage>
</organism>
<gene>
    <name evidence="2" type="ORF">FE697_010965</name>
</gene>
<dbReference type="AlphaFoldDB" id="A0A5Q6RXM8"/>
<feature type="transmembrane region" description="Helical" evidence="1">
    <location>
        <begin position="232"/>
        <end position="255"/>
    </location>
</feature>
<feature type="transmembrane region" description="Helical" evidence="1">
    <location>
        <begin position="301"/>
        <end position="321"/>
    </location>
</feature>
<feature type="transmembrane region" description="Helical" evidence="1">
    <location>
        <begin position="58"/>
        <end position="79"/>
    </location>
</feature>
<feature type="transmembrane region" description="Helical" evidence="1">
    <location>
        <begin position="100"/>
        <end position="123"/>
    </location>
</feature>
<dbReference type="EMBL" id="VDFQ02000003">
    <property type="protein sequence ID" value="KAA1422694.1"/>
    <property type="molecule type" value="Genomic_DNA"/>
</dbReference>
<evidence type="ECO:0000313" key="3">
    <source>
        <dbReference type="Proteomes" id="UP000307768"/>
    </source>
</evidence>
<feature type="transmembrane region" description="Helical" evidence="1">
    <location>
        <begin position="476"/>
        <end position="499"/>
    </location>
</feature>
<feature type="transmembrane region" description="Helical" evidence="1">
    <location>
        <begin position="399"/>
        <end position="426"/>
    </location>
</feature>
<keyword evidence="1" id="KW-1133">Transmembrane helix</keyword>
<feature type="transmembrane region" description="Helical" evidence="1">
    <location>
        <begin position="172"/>
        <end position="192"/>
    </location>
</feature>
<sequence length="521" mass="54133">MVAVLLRLKVTLILNGFRRSVWQTIGFVLAALYALSVVVMVAAASVGLSFLPDDEARAWQVVCGSLVVLGWWLLPLLAYGLDATLDPRRFQQYAIPRRELLIGLALAGLAGVPGIATLLSGLATGLTWWDAPLALLGALVGAVLGVAVCAVGSRMLAAVVAPLLDWRRFREVAVVVVVVPIIMLAPLLGQVLDDVSGVDDWLPGVADVLAWTPLGAPWSIAGDIAGGSWLLALARIALTLATLALMLLVWGAALARTLERPPSRGPVAQAHGYGWFDRLPATGAGAIAARCLTYWQRDPRYAGSIAFVPFIPVPFIVFGGLEGNESLLWLGPIIAYIMGFAISADLAYDYTAFWLHVVSGVRGAADRAGRVIALLVVALPLVTLLAVGGVWAVGDWGTLPAVLGASLGVLLVSAGASSVLSATYLYPVQKPGEGLFAQPQGGTTAILIGQTLGIVVVAVLSAPTLVVFAVSLATGATWAAILTAVVGLVSGAVALVVGIRKGGAVIDRRGPDLLQRMAAWS</sequence>
<feature type="transmembrane region" description="Helical" evidence="1">
    <location>
        <begin position="135"/>
        <end position="160"/>
    </location>
</feature>
<evidence type="ECO:0000256" key="1">
    <source>
        <dbReference type="SAM" id="Phobius"/>
    </source>
</evidence>
<dbReference type="RefSeq" id="WP_149769644.1">
    <property type="nucleotide sequence ID" value="NZ_VDFQ02000003.1"/>
</dbReference>
<feature type="transmembrane region" description="Helical" evidence="1">
    <location>
        <begin position="447"/>
        <end position="470"/>
    </location>
</feature>
<evidence type="ECO:0000313" key="2">
    <source>
        <dbReference type="EMBL" id="KAA1422694.1"/>
    </source>
</evidence>
<dbReference type="OrthoDB" id="3261041at2"/>
<proteinExistence type="predicted"/>
<keyword evidence="1" id="KW-0472">Membrane</keyword>
<name>A0A5Q6RXM8_9ACTN</name>
<feature type="transmembrane region" description="Helical" evidence="1">
    <location>
        <begin position="21"/>
        <end position="46"/>
    </location>
</feature>
<dbReference type="Proteomes" id="UP000307768">
    <property type="component" value="Unassembled WGS sequence"/>
</dbReference>
<feature type="transmembrane region" description="Helical" evidence="1">
    <location>
        <begin position="327"/>
        <end position="350"/>
    </location>
</feature>
<feature type="transmembrane region" description="Helical" evidence="1">
    <location>
        <begin position="371"/>
        <end position="393"/>
    </location>
</feature>
<evidence type="ECO:0008006" key="4">
    <source>
        <dbReference type="Google" id="ProtNLM"/>
    </source>
</evidence>